<dbReference type="GO" id="GO:0044718">
    <property type="term" value="P:siderophore transmembrane transport"/>
    <property type="evidence" value="ECO:0007669"/>
    <property type="project" value="TreeGrafter"/>
</dbReference>
<proteinExistence type="inferred from homology"/>
<comment type="caution">
    <text evidence="16">The sequence shown here is derived from an EMBL/GenBank/DDBJ whole genome shotgun (WGS) entry which is preliminary data.</text>
</comment>
<dbReference type="SUPFAM" id="SSF56935">
    <property type="entry name" value="Porins"/>
    <property type="match status" value="1"/>
</dbReference>
<reference evidence="17" key="1">
    <citation type="submission" date="2017-05" db="EMBL/GenBank/DDBJ databases">
        <authorList>
            <person name="Barney B.M."/>
        </authorList>
    </citation>
    <scope>NUCLEOTIDE SEQUENCE [LARGE SCALE GENOMIC DNA]</scope>
    <source>
        <strain evidence="17">PSBB022</strain>
    </source>
</reference>
<keyword evidence="11 12" id="KW-0998">Cell outer membrane</keyword>
<evidence type="ECO:0000256" key="9">
    <source>
        <dbReference type="ARBA" id="ARBA00023077"/>
    </source>
</evidence>
<keyword evidence="4 12" id="KW-1134">Transmembrane beta strand</keyword>
<keyword evidence="10 12" id="KW-0472">Membrane</keyword>
<keyword evidence="9 14" id="KW-0798">TonB box</keyword>
<evidence type="ECO:0000256" key="12">
    <source>
        <dbReference type="PROSITE-ProRule" id="PRU01360"/>
    </source>
</evidence>
<dbReference type="InterPro" id="IPR039426">
    <property type="entry name" value="TonB-dep_rcpt-like"/>
</dbReference>
<dbReference type="AlphaFoldDB" id="A0A266Q7J6"/>
<dbReference type="RefSeq" id="WP_094983468.1">
    <property type="nucleotide sequence ID" value="NZ_NHNI01000001.1"/>
</dbReference>
<keyword evidence="6 12" id="KW-0812">Transmembrane</keyword>
<evidence type="ECO:0000256" key="8">
    <source>
        <dbReference type="ARBA" id="ARBA00023004"/>
    </source>
</evidence>
<feature type="short sequence motif" description="TonB C-terminal box" evidence="13">
    <location>
        <begin position="887"/>
        <end position="904"/>
    </location>
</feature>
<dbReference type="Pfam" id="PF07715">
    <property type="entry name" value="Plug"/>
    <property type="match status" value="1"/>
</dbReference>
<accession>A0A266Q7J6</accession>
<dbReference type="Gene3D" id="2.170.130.10">
    <property type="entry name" value="TonB-dependent receptor, plug domain"/>
    <property type="match status" value="1"/>
</dbReference>
<dbReference type="InterPro" id="IPR012910">
    <property type="entry name" value="Plug_dom"/>
</dbReference>
<dbReference type="InterPro" id="IPR037066">
    <property type="entry name" value="Plug_dom_sf"/>
</dbReference>
<evidence type="ECO:0000259" key="15">
    <source>
        <dbReference type="SMART" id="SM00965"/>
    </source>
</evidence>
<dbReference type="InterPro" id="IPR010917">
    <property type="entry name" value="TonB_rcpt_CS"/>
</dbReference>
<evidence type="ECO:0000256" key="3">
    <source>
        <dbReference type="ARBA" id="ARBA00022448"/>
    </source>
</evidence>
<name>A0A266Q7J6_9GAMM</name>
<dbReference type="PROSITE" id="PS01156">
    <property type="entry name" value="TONB_DEPENDENT_REC_2"/>
    <property type="match status" value="1"/>
</dbReference>
<evidence type="ECO:0000256" key="2">
    <source>
        <dbReference type="ARBA" id="ARBA00009810"/>
    </source>
</evidence>
<evidence type="ECO:0000256" key="5">
    <source>
        <dbReference type="ARBA" id="ARBA00022496"/>
    </source>
</evidence>
<evidence type="ECO:0000256" key="1">
    <source>
        <dbReference type="ARBA" id="ARBA00004571"/>
    </source>
</evidence>
<dbReference type="SMART" id="SM00965">
    <property type="entry name" value="STN"/>
    <property type="match status" value="1"/>
</dbReference>
<keyword evidence="16" id="KW-0675">Receptor</keyword>
<protein>
    <submittedName>
        <fullName evidence="16">TonB-dependent receptor</fullName>
    </submittedName>
</protein>
<gene>
    <name evidence="16" type="ORF">CBP51_00655</name>
</gene>
<dbReference type="InterPro" id="IPR000531">
    <property type="entry name" value="Beta-barrel_TonB"/>
</dbReference>
<keyword evidence="5" id="KW-0406">Ion transport</keyword>
<dbReference type="PROSITE" id="PS52016">
    <property type="entry name" value="TONB_DEPENDENT_REC_3"/>
    <property type="match status" value="1"/>
</dbReference>
<evidence type="ECO:0000256" key="6">
    <source>
        <dbReference type="ARBA" id="ARBA00022692"/>
    </source>
</evidence>
<evidence type="ECO:0000256" key="4">
    <source>
        <dbReference type="ARBA" id="ARBA00022452"/>
    </source>
</evidence>
<dbReference type="Pfam" id="PF07660">
    <property type="entry name" value="STN"/>
    <property type="match status" value="1"/>
</dbReference>
<organism evidence="16 17">
    <name type="scientific">Cellvibrio mixtus</name>
    <dbReference type="NCBI Taxonomy" id="39650"/>
    <lineage>
        <taxon>Bacteria</taxon>
        <taxon>Pseudomonadati</taxon>
        <taxon>Pseudomonadota</taxon>
        <taxon>Gammaproteobacteria</taxon>
        <taxon>Cellvibrionales</taxon>
        <taxon>Cellvibrionaceae</taxon>
        <taxon>Cellvibrio</taxon>
    </lineage>
</organism>
<keyword evidence="17" id="KW-1185">Reference proteome</keyword>
<dbReference type="PANTHER" id="PTHR30069">
    <property type="entry name" value="TONB-DEPENDENT OUTER MEMBRANE RECEPTOR"/>
    <property type="match status" value="1"/>
</dbReference>
<dbReference type="Proteomes" id="UP000216101">
    <property type="component" value="Unassembled WGS sequence"/>
</dbReference>
<keyword evidence="3 12" id="KW-0813">Transport</keyword>
<comment type="subcellular location">
    <subcellularLocation>
        <location evidence="1 12">Cell outer membrane</location>
        <topology evidence="1 12">Multi-pass membrane protein</topology>
    </subcellularLocation>
</comment>
<evidence type="ECO:0000313" key="16">
    <source>
        <dbReference type="EMBL" id="OZY85596.1"/>
    </source>
</evidence>
<keyword evidence="5" id="KW-0410">Iron transport</keyword>
<keyword evidence="8" id="KW-0408">Iron</keyword>
<keyword evidence="7" id="KW-0732">Signal</keyword>
<dbReference type="Gene3D" id="3.55.50.30">
    <property type="match status" value="1"/>
</dbReference>
<dbReference type="EMBL" id="NHNI01000001">
    <property type="protein sequence ID" value="OZY85596.1"/>
    <property type="molecule type" value="Genomic_DNA"/>
</dbReference>
<dbReference type="InterPro" id="IPR011662">
    <property type="entry name" value="Secretin/TonB_short_N"/>
</dbReference>
<dbReference type="InterPro" id="IPR036942">
    <property type="entry name" value="Beta-barrel_TonB_sf"/>
</dbReference>
<evidence type="ECO:0000256" key="7">
    <source>
        <dbReference type="ARBA" id="ARBA00022729"/>
    </source>
</evidence>
<evidence type="ECO:0000256" key="14">
    <source>
        <dbReference type="RuleBase" id="RU003357"/>
    </source>
</evidence>
<evidence type="ECO:0000256" key="13">
    <source>
        <dbReference type="PROSITE-ProRule" id="PRU10144"/>
    </source>
</evidence>
<evidence type="ECO:0000256" key="11">
    <source>
        <dbReference type="ARBA" id="ARBA00023237"/>
    </source>
</evidence>
<dbReference type="PANTHER" id="PTHR30069:SF41">
    <property type="entry name" value="HEME_HEMOPEXIN UTILIZATION PROTEIN C"/>
    <property type="match status" value="1"/>
</dbReference>
<dbReference type="Gene3D" id="2.40.170.20">
    <property type="entry name" value="TonB-dependent receptor, beta-barrel domain"/>
    <property type="match status" value="1"/>
</dbReference>
<sequence>MPQLLQGCLLVMATVGAVPIIAIADTPPAPLEQIKAQVGASRTFSIPPQALSNAINSFSRQSGWQVSLRAELASDKQSSAVDGNYSADQALTRLLLGTGLQWRKTAENAVLIYALETPAASNSAITLGTVRVQGAVSPSDEVYKTAGSANVITRDDIERFRGTSVGDIFQGTTGVLVGENRNSGGLDVNIRGMQGQGRVPVLVDGSRQETTVYRGYSGVSSRSYIDPDLIGNIRIDKGPSMTAEGTGATGGVVNVNTLSAADIVKSGQTGGVRVRGSLIGNNSAAPEPGTYAGYYVPYTKYRSNCDRPVDCSPQYTVPDSFAPEQGMDRPDLLDLRGLAGSLAAARYFEWGELVAAYTTRDQGNYYAGENGPTPYVVQGEPIRSFWYTETTYSRKGVSPFRAEERIPNTQFSSESWLLKGSVVLPQEQSLELGYISYTSDFGEMMPSQIRSFGQARQWLDSKVTNDTYTARYRWEPLDYDWADLRINLWHTDTVTDMNTPSVGSVDIADNTPRRDDYQRYGVDVTNKSHIYAAGQWQVEYGVAAQWERMDTDTPETGGFYDGSRSGERDELSGFVSTRWQPIADWTLEAGTRYTRFESRDNNPLDTAPGNDNCQPDGTGGCIPVYYRNQRSGSAPIASLTWEPLTGLQFYARYAEALRMPSLFEGTSGWSVSPVQNIELKPEQARNKEIGLHYLNKTLFGGDQLRLSLAYFRNHTKDYLTRTQPNAWEMGPGQDFFRLRNIDSADFYGWESSAEYDAGLWFASLSGTRYTHIEVCNTGSFVRNYCSDWGLPQSYINNMIPPTWHANSTLGLRLLERRLELGVRGTFMGQRNPIPRYNAPTGFNPPVEWHSYEIYDLFAKYNYSTSLSFDMAIDNVTDQYYLDALSLGVVPAPGRTARLGMTLHF</sequence>
<evidence type="ECO:0000256" key="10">
    <source>
        <dbReference type="ARBA" id="ARBA00023136"/>
    </source>
</evidence>
<evidence type="ECO:0000313" key="17">
    <source>
        <dbReference type="Proteomes" id="UP000216101"/>
    </source>
</evidence>
<feature type="domain" description="Secretin/TonB short N-terminal" evidence="15">
    <location>
        <begin position="64"/>
        <end position="115"/>
    </location>
</feature>
<comment type="similarity">
    <text evidence="2 12 14">Belongs to the TonB-dependent receptor family.</text>
</comment>
<dbReference type="GO" id="GO:0009279">
    <property type="term" value="C:cell outer membrane"/>
    <property type="evidence" value="ECO:0007669"/>
    <property type="project" value="UniProtKB-SubCell"/>
</dbReference>
<dbReference type="Pfam" id="PF00593">
    <property type="entry name" value="TonB_dep_Rec_b-barrel"/>
    <property type="match status" value="1"/>
</dbReference>
<dbReference type="GO" id="GO:0015344">
    <property type="term" value="F:siderophore uptake transmembrane transporter activity"/>
    <property type="evidence" value="ECO:0007669"/>
    <property type="project" value="TreeGrafter"/>
</dbReference>